<dbReference type="HOGENOM" id="CLU_076808_0_0_2"/>
<dbReference type="PANTHER" id="PTHR31661">
    <property type="entry name" value="SIMILAR TO CDNA SEQUENCE BC052040"/>
    <property type="match status" value="1"/>
</dbReference>
<evidence type="ECO:0008006" key="5">
    <source>
        <dbReference type="Google" id="ProtNLM"/>
    </source>
</evidence>
<proteinExistence type="predicted"/>
<evidence type="ECO:0000256" key="2">
    <source>
        <dbReference type="ARBA" id="ARBA00022490"/>
    </source>
</evidence>
<dbReference type="EMBL" id="CP001899">
    <property type="protein sequence ID" value="ADC64261.1"/>
    <property type="molecule type" value="Genomic_DNA"/>
</dbReference>
<dbReference type="Proteomes" id="UP000002613">
    <property type="component" value="Chromosome"/>
</dbReference>
<dbReference type="Pfam" id="PF14811">
    <property type="entry name" value="TPD"/>
    <property type="match status" value="1"/>
</dbReference>
<sequence length="306" mass="35848">MKVEDYVKIRNELKRIEDLNKVVRRYGIRRGTAFSILVQKKVSYVRKNYYKFERRAEEILEYWETNKSFPSWLKLPPVMKLRLLFKAMGMSKKRIAKVLKNPEELSEFEDLIYDAMYRDYVYSPVAAENLAARGKIGEKIVERYLIARGVDFISEKEIRGDKTPDFLIQSELKIGGRKVRWIESKSMFGDVFAYEDNLKQFEKYSSEFGEGAVIFWHGFLDVLRDKEFLIISDIGHPSGEKRFLKDMVVKISDEGEFSWKGGEEMRSGKFVRELIRFFKSCSTSIAAEEKMAVKKALEKFGYVVTA</sequence>
<dbReference type="GO" id="GO:0005737">
    <property type="term" value="C:cytoplasm"/>
    <property type="evidence" value="ECO:0007669"/>
    <property type="project" value="UniProtKB-SubCell"/>
</dbReference>
<evidence type="ECO:0000313" key="3">
    <source>
        <dbReference type="EMBL" id="ADC64261.1"/>
    </source>
</evidence>
<dbReference type="eggNOG" id="arCOG04990">
    <property type="taxonomic scope" value="Archaea"/>
</dbReference>
<keyword evidence="2" id="KW-0963">Cytoplasm</keyword>
<dbReference type="STRING" id="589924.Ferp_0071"/>
<dbReference type="RefSeq" id="WP_012964610.1">
    <property type="nucleotide sequence ID" value="NC_013849.1"/>
</dbReference>
<evidence type="ECO:0000313" key="4">
    <source>
        <dbReference type="Proteomes" id="UP000002613"/>
    </source>
</evidence>
<accession>D3S125</accession>
<name>D3S125_FERPA</name>
<dbReference type="KEGG" id="fpl:Ferp_0071"/>
<organism evidence="3 4">
    <name type="scientific">Ferroglobus placidus (strain DSM 10642 / AEDII12DO)</name>
    <dbReference type="NCBI Taxonomy" id="589924"/>
    <lineage>
        <taxon>Archaea</taxon>
        <taxon>Methanobacteriati</taxon>
        <taxon>Methanobacteriota</taxon>
        <taxon>Archaeoglobi</taxon>
        <taxon>Archaeoglobales</taxon>
        <taxon>Archaeoglobaceae</taxon>
        <taxon>Ferroglobus</taxon>
    </lineage>
</organism>
<comment type="subcellular location">
    <subcellularLocation>
        <location evidence="1">Cytoplasm</location>
    </subcellularLocation>
</comment>
<reference evidence="3 4" key="2">
    <citation type="journal article" date="2011" name="Stand. Genomic Sci.">
        <title>Complete genome sequence of Ferroglobus placidus AEDII12DO.</title>
        <authorList>
            <person name="Anderson I."/>
            <person name="Risso C."/>
            <person name="Holmes D."/>
            <person name="Lucas S."/>
            <person name="Copeland A."/>
            <person name="Lapidus A."/>
            <person name="Cheng J.F."/>
            <person name="Bruce D."/>
            <person name="Goodwin L."/>
            <person name="Pitluck S."/>
            <person name="Saunders E."/>
            <person name="Brettin T."/>
            <person name="Detter J.C."/>
            <person name="Han C."/>
            <person name="Tapia R."/>
            <person name="Larimer F."/>
            <person name="Land M."/>
            <person name="Hauser L."/>
            <person name="Woyke T."/>
            <person name="Lovley D."/>
            <person name="Kyrpides N."/>
            <person name="Ivanova N."/>
        </authorList>
    </citation>
    <scope>NUCLEOTIDE SEQUENCE [LARGE SCALE GENOMIC DNA]</scope>
    <source>
        <strain evidence="4">DSM 10642 / AEDII12DO</strain>
    </source>
</reference>
<dbReference type="AlphaFoldDB" id="D3S125"/>
<keyword evidence="4" id="KW-1185">Reference proteome</keyword>
<gene>
    <name evidence="3" type="ordered locus">Ferp_0071</name>
</gene>
<dbReference type="OrthoDB" id="51604at2157"/>
<protein>
    <recommendedName>
        <fullName evidence="5">CDAN1-interacting nuclease 1</fullName>
    </recommendedName>
</protein>
<dbReference type="InterPro" id="IPR029404">
    <property type="entry name" value="CDIN1"/>
</dbReference>
<dbReference type="PaxDb" id="589924-Ferp_0071"/>
<dbReference type="PANTHER" id="PTHR31661:SF1">
    <property type="entry name" value="CDAN1-INTERACTING NUCLEASE 1"/>
    <property type="match status" value="1"/>
</dbReference>
<reference evidence="4" key="1">
    <citation type="submission" date="2010-02" db="EMBL/GenBank/DDBJ databases">
        <title>Complete sequence of Ferroglobus placidus DSM 10642.</title>
        <authorList>
            <consortium name="US DOE Joint Genome Institute"/>
            <person name="Lucas S."/>
            <person name="Copeland A."/>
            <person name="Lapidus A."/>
            <person name="Cheng J.-F."/>
            <person name="Bruce D."/>
            <person name="Goodwin L."/>
            <person name="Pitluck S."/>
            <person name="Saunders E."/>
            <person name="Brettin T."/>
            <person name="Detter J.C."/>
            <person name="Han C."/>
            <person name="Tapia R."/>
            <person name="Larimer F."/>
            <person name="Land M."/>
            <person name="Hauser L."/>
            <person name="Kyrpides N."/>
            <person name="Ivanova N."/>
            <person name="Holmes D."/>
            <person name="Lovley D."/>
            <person name="Kyrpides N."/>
            <person name="Anderson I.J."/>
            <person name="Woyke T."/>
        </authorList>
    </citation>
    <scope>NUCLEOTIDE SEQUENCE [LARGE SCALE GENOMIC DNA]</scope>
    <source>
        <strain evidence="4">DSM 10642 / AEDII12DO</strain>
    </source>
</reference>
<dbReference type="GeneID" id="8777563"/>
<evidence type="ECO:0000256" key="1">
    <source>
        <dbReference type="ARBA" id="ARBA00004496"/>
    </source>
</evidence>